<feature type="coiled-coil region" evidence="1">
    <location>
        <begin position="128"/>
        <end position="155"/>
    </location>
</feature>
<organism evidence="5 6">
    <name type="scientific">Acidovorax benzenivorans</name>
    <dbReference type="NCBI Taxonomy" id="2987520"/>
    <lineage>
        <taxon>Bacteria</taxon>
        <taxon>Pseudomonadati</taxon>
        <taxon>Pseudomonadota</taxon>
        <taxon>Betaproteobacteria</taxon>
        <taxon>Burkholderiales</taxon>
        <taxon>Comamonadaceae</taxon>
        <taxon>Acidovorax</taxon>
    </lineage>
</organism>
<keyword evidence="1" id="KW-0175">Coiled coil</keyword>
<evidence type="ECO:0000256" key="1">
    <source>
        <dbReference type="SAM" id="Coils"/>
    </source>
</evidence>
<reference evidence="5" key="1">
    <citation type="submission" date="2022-10" db="EMBL/GenBank/DDBJ databases">
        <title>Description of microaerobic benzene degrading bacteria.</title>
        <authorList>
            <person name="Bedics A."/>
            <person name="Tancsics A."/>
            <person name="Banerjee S."/>
        </authorList>
    </citation>
    <scope>NUCLEOTIDE SEQUENCE</scope>
    <source>
        <strain evidence="5">D2M1</strain>
    </source>
</reference>
<gene>
    <name evidence="5" type="ORF">OIN59_22715</name>
</gene>
<dbReference type="RefSeq" id="WP_274114137.1">
    <property type="nucleotide sequence ID" value="NZ_JAPCKI010000020.1"/>
</dbReference>
<evidence type="ECO:0000313" key="6">
    <source>
        <dbReference type="Proteomes" id="UP001148932"/>
    </source>
</evidence>
<comment type="caution">
    <text evidence="5">The sequence shown here is derived from an EMBL/GenBank/DDBJ whole genome shotgun (WGS) entry which is preliminary data.</text>
</comment>
<feature type="chain" id="PRO_5047177004" evidence="3">
    <location>
        <begin position="22"/>
        <end position="160"/>
    </location>
</feature>
<keyword evidence="6" id="KW-1185">Reference proteome</keyword>
<evidence type="ECO:0000256" key="2">
    <source>
        <dbReference type="SAM" id="MobiDB-lite"/>
    </source>
</evidence>
<feature type="domain" description="DUF4124" evidence="4">
    <location>
        <begin position="9"/>
        <end position="61"/>
    </location>
</feature>
<dbReference type="Pfam" id="PF13511">
    <property type="entry name" value="DUF4124"/>
    <property type="match status" value="1"/>
</dbReference>
<protein>
    <submittedName>
        <fullName evidence="5">DUF4124 domain-containing protein</fullName>
    </submittedName>
</protein>
<accession>A0ABT5S4D1</accession>
<dbReference type="InterPro" id="IPR025392">
    <property type="entry name" value="DUF4124"/>
</dbReference>
<name>A0ABT5S4D1_9BURK</name>
<feature type="signal peptide" evidence="3">
    <location>
        <begin position="1"/>
        <end position="21"/>
    </location>
</feature>
<keyword evidence="3" id="KW-0732">Signal</keyword>
<feature type="region of interest" description="Disordered" evidence="2">
    <location>
        <begin position="96"/>
        <end position="116"/>
    </location>
</feature>
<evidence type="ECO:0000313" key="5">
    <source>
        <dbReference type="EMBL" id="MDD2180261.1"/>
    </source>
</evidence>
<evidence type="ECO:0000259" key="4">
    <source>
        <dbReference type="Pfam" id="PF13511"/>
    </source>
</evidence>
<proteinExistence type="predicted"/>
<sequence>MTLIRYAFCALALGCLAPAWAINKCTDANGKVSFQDAPCVGEGEKIDVRPTTRGATPVQPSAAPLAEGAFGAAWQRKNYLQTKGIPQARAAIERNQRECTAPPSAVAKAGPLRRGNLPSGNQFVQEGAEKAADAKAACEERTEALREQLRVLERELAAMP</sequence>
<evidence type="ECO:0000256" key="3">
    <source>
        <dbReference type="SAM" id="SignalP"/>
    </source>
</evidence>
<dbReference type="EMBL" id="JAPCKI010000020">
    <property type="protein sequence ID" value="MDD2180261.1"/>
    <property type="molecule type" value="Genomic_DNA"/>
</dbReference>
<dbReference type="Proteomes" id="UP001148932">
    <property type="component" value="Unassembled WGS sequence"/>
</dbReference>